<comment type="caution">
    <text evidence="1">The sequence shown here is derived from an EMBL/GenBank/DDBJ whole genome shotgun (WGS) entry which is preliminary data.</text>
</comment>
<accession>A0A3A8QJ98</accession>
<proteinExistence type="predicted"/>
<name>A0A3A8QJ98_9BACT</name>
<reference evidence="2" key="1">
    <citation type="submission" date="2018-09" db="EMBL/GenBank/DDBJ databases">
        <authorList>
            <person name="Livingstone P.G."/>
            <person name="Whitworth D.E."/>
        </authorList>
    </citation>
    <scope>NUCLEOTIDE SEQUENCE [LARGE SCALE GENOMIC DNA]</scope>
    <source>
        <strain evidence="2">CA051B</strain>
    </source>
</reference>
<dbReference type="EMBL" id="RAWB01000004">
    <property type="protein sequence ID" value="RKH68776.1"/>
    <property type="molecule type" value="Genomic_DNA"/>
</dbReference>
<dbReference type="Proteomes" id="UP000272888">
    <property type="component" value="Unassembled WGS sequence"/>
</dbReference>
<protein>
    <submittedName>
        <fullName evidence="1">Uncharacterized protein</fullName>
    </submittedName>
</protein>
<evidence type="ECO:0000313" key="1">
    <source>
        <dbReference type="EMBL" id="RKH68776.1"/>
    </source>
</evidence>
<evidence type="ECO:0000313" key="2">
    <source>
        <dbReference type="Proteomes" id="UP000272888"/>
    </source>
</evidence>
<keyword evidence="2" id="KW-1185">Reference proteome</keyword>
<sequence length="434" mass="47340">MLGCMAEHEHAFPWFPLAATDATSDRATITLGLRSADLHFREQVVPGIGRVWFLRQLCWPVAALALRPDLPPDGRPGRTAADIASGIEALACKLEFIEGEGSDSKRIIGVRAFTRDQGQNGASIWDYDSLRTRAHYVQNTYRQAAVRALGEHAGLGLASGSRYSSMVLTGPGEQLAQAYLSQSAGKPPLKNWLLRWIAGADGYRGPSVRLALSPEHASDDEREIIWKRLAGVDTPGSEKRRALAKIFLQEETFPDIEKSLLPALREQGKKEALQASGIALARSFGALFTAALRVLAHLTRLIEQVGAVLPADAAARKEIRRAMEQLSESAQKYHKQHEKLPAVGHADALRFALGVQARSGGELLSWLVSLDGQILQLSDGELHPGSLFRVLDNEEDATDQDGTTDLDARTDDGRTFRLVNLFSLVKDCGMDAVP</sequence>
<gene>
    <name evidence="1" type="ORF">D7V93_00875</name>
</gene>
<dbReference type="AlphaFoldDB" id="A0A3A8QJ98"/>
<organism evidence="1 2">
    <name type="scientific">Corallococcus llansteffanensis</name>
    <dbReference type="NCBI Taxonomy" id="2316731"/>
    <lineage>
        <taxon>Bacteria</taxon>
        <taxon>Pseudomonadati</taxon>
        <taxon>Myxococcota</taxon>
        <taxon>Myxococcia</taxon>
        <taxon>Myxococcales</taxon>
        <taxon>Cystobacterineae</taxon>
        <taxon>Myxococcaceae</taxon>
        <taxon>Corallococcus</taxon>
    </lineage>
</organism>